<evidence type="ECO:0000313" key="2">
    <source>
        <dbReference type="Proteomes" id="UP000001861"/>
    </source>
</evidence>
<name>D6RPF5_COPC7</name>
<dbReference type="HOGENOM" id="CLU_2793894_0_0_1"/>
<dbReference type="RefSeq" id="XP_002910754.1">
    <property type="nucleotide sequence ID" value="XM_002910708.1"/>
</dbReference>
<sequence>MVASMITLKLSHHPTKTFNVPSSTSSYWKCYQELVVPELVSSFVNAKVPVRFVHFSSLRKAVEEAVLR</sequence>
<gene>
    <name evidence="1" type="ORF">CC1G_15088</name>
</gene>
<dbReference type="AlphaFoldDB" id="D6RPF5"/>
<dbReference type="Proteomes" id="UP000001861">
    <property type="component" value="Unassembled WGS sequence"/>
</dbReference>
<dbReference type="GeneID" id="9378275"/>
<proteinExistence type="predicted"/>
<dbReference type="EMBL" id="AACS02000008">
    <property type="protein sequence ID" value="EFI27260.1"/>
    <property type="molecule type" value="Genomic_DNA"/>
</dbReference>
<comment type="caution">
    <text evidence="1">The sequence shown here is derived from an EMBL/GenBank/DDBJ whole genome shotgun (WGS) entry which is preliminary data.</text>
</comment>
<dbReference type="InParanoid" id="D6RPF5"/>
<keyword evidence="2" id="KW-1185">Reference proteome</keyword>
<organism evidence="1 2">
    <name type="scientific">Coprinopsis cinerea (strain Okayama-7 / 130 / ATCC MYA-4618 / FGSC 9003)</name>
    <name type="common">Inky cap fungus</name>
    <name type="synonym">Hormographiella aspergillata</name>
    <dbReference type="NCBI Taxonomy" id="240176"/>
    <lineage>
        <taxon>Eukaryota</taxon>
        <taxon>Fungi</taxon>
        <taxon>Dikarya</taxon>
        <taxon>Basidiomycota</taxon>
        <taxon>Agaricomycotina</taxon>
        <taxon>Agaricomycetes</taxon>
        <taxon>Agaricomycetidae</taxon>
        <taxon>Agaricales</taxon>
        <taxon>Agaricineae</taxon>
        <taxon>Psathyrellaceae</taxon>
        <taxon>Coprinopsis</taxon>
    </lineage>
</organism>
<dbReference type="VEuPathDB" id="FungiDB:CC1G_15088"/>
<evidence type="ECO:0000313" key="1">
    <source>
        <dbReference type="EMBL" id="EFI27260.1"/>
    </source>
</evidence>
<dbReference type="KEGG" id="cci:CC1G_15088"/>
<reference evidence="1 2" key="1">
    <citation type="journal article" date="2010" name="Proc. Natl. Acad. Sci. U.S.A.">
        <title>Insights into evolution of multicellular fungi from the assembled chromosomes of the mushroom Coprinopsis cinerea (Coprinus cinereus).</title>
        <authorList>
            <person name="Stajich J.E."/>
            <person name="Wilke S.K."/>
            <person name="Ahren D."/>
            <person name="Au C.H."/>
            <person name="Birren B.W."/>
            <person name="Borodovsky M."/>
            <person name="Burns C."/>
            <person name="Canback B."/>
            <person name="Casselton L.A."/>
            <person name="Cheng C.K."/>
            <person name="Deng J."/>
            <person name="Dietrich F.S."/>
            <person name="Fargo D.C."/>
            <person name="Farman M.L."/>
            <person name="Gathman A.C."/>
            <person name="Goldberg J."/>
            <person name="Guigo R."/>
            <person name="Hoegger P.J."/>
            <person name="Hooker J.B."/>
            <person name="Huggins A."/>
            <person name="James T.Y."/>
            <person name="Kamada T."/>
            <person name="Kilaru S."/>
            <person name="Kodira C."/>
            <person name="Kues U."/>
            <person name="Kupfer D."/>
            <person name="Kwan H.S."/>
            <person name="Lomsadze A."/>
            <person name="Li W."/>
            <person name="Lilly W.W."/>
            <person name="Ma L.J."/>
            <person name="Mackey A.J."/>
            <person name="Manning G."/>
            <person name="Martin F."/>
            <person name="Muraguchi H."/>
            <person name="Natvig D.O."/>
            <person name="Palmerini H."/>
            <person name="Ramesh M.A."/>
            <person name="Rehmeyer C.J."/>
            <person name="Roe B.A."/>
            <person name="Shenoy N."/>
            <person name="Stanke M."/>
            <person name="Ter-Hovhannisyan V."/>
            <person name="Tunlid A."/>
            <person name="Velagapudi R."/>
            <person name="Vision T.J."/>
            <person name="Zeng Q."/>
            <person name="Zolan M.E."/>
            <person name="Pukkila P.J."/>
        </authorList>
    </citation>
    <scope>NUCLEOTIDE SEQUENCE [LARGE SCALE GENOMIC DNA]</scope>
    <source>
        <strain evidence="2">Okayama-7 / 130 / ATCC MYA-4618 / FGSC 9003</strain>
    </source>
</reference>
<accession>D6RPF5</accession>
<protein>
    <submittedName>
        <fullName evidence="1">Uncharacterized protein</fullName>
    </submittedName>
</protein>